<dbReference type="Proteomes" id="UP000202848">
    <property type="component" value="Segment"/>
</dbReference>
<dbReference type="GeneID" id="27912016"/>
<evidence type="ECO:0000313" key="1">
    <source>
        <dbReference type="EMBL" id="ANC97699.1"/>
    </source>
</evidence>
<keyword evidence="2" id="KW-1185">Reference proteome</keyword>
<proteinExistence type="predicted"/>
<organism evidence="1 2">
    <name type="scientific">Lonestar tick chuvirus 1</name>
    <dbReference type="NCBI Taxonomy" id="1844927"/>
    <lineage>
        <taxon>Viruses</taxon>
        <taxon>Riboviria</taxon>
        <taxon>Orthornavirae</taxon>
        <taxon>Negarnaviricota</taxon>
        <taxon>Haploviricotina</taxon>
        <taxon>Monjiviricetes</taxon>
        <taxon>Jingchuvirales</taxon>
        <taxon>Chuviridae</taxon>
        <taxon>Mivirus</taxon>
        <taxon>Mivirus amblyommae</taxon>
    </lineage>
</organism>
<dbReference type="KEGG" id="vg:27912016"/>
<reference evidence="1 2" key="1">
    <citation type="submission" date="2015-12" db="EMBL/GenBank/DDBJ databases">
        <title>Viral discovery in ticks.</title>
        <authorList>
            <person name="Tokarz R."/>
            <person name="Lipkin W.I."/>
        </authorList>
    </citation>
    <scope>NUCLEOTIDE SEQUENCE [LARGE SCALE GENOMIC DNA]</scope>
    <source>
        <strain evidence="1">RTS21</strain>
    </source>
</reference>
<evidence type="ECO:0000313" key="2">
    <source>
        <dbReference type="Proteomes" id="UP000202848"/>
    </source>
</evidence>
<accession>A0A172MHQ4</accession>
<sequence length="334" mass="36594">MAEQNQPAVQNPPAVDAVQAAVAGVHITPPLTDAERQRLAPLVNHVNMSRAQLVRAYGGLNIIGNLWGTNTDLLPAAATRAGAESLMPYIMILSKGEAYLLQVDAGRMRVHTRCIAVANSMVKSVGDQMPRVEATNRGVQQVVAFLKNDIARGVEDMVSISPEVLQADFEGRPEWLPRTRDELAALAVTEAMTVDSVVRVMNWLYDHIKPSAKSSGAIIYTLGFLALAKRGTISDRKLSTVMSQMTEQGLRVVMDISAEEVKMCYTQVMSKVPHEHVAYVFDHWLTLLGDNCLRMQLILSQAKNSGITILACIKQALMMFPTFPLGQNLCDVPK</sequence>
<name>A0A172MHQ4_9VIRU</name>
<dbReference type="OrthoDB" id="21222at10239"/>
<protein>
    <submittedName>
        <fullName evidence="1">ORF3</fullName>
    </submittedName>
</protein>
<dbReference type="EMBL" id="KU230451">
    <property type="protein sequence ID" value="ANC97699.1"/>
    <property type="molecule type" value="Genomic_RNA"/>
</dbReference>
<dbReference type="RefSeq" id="YP_009254002.1">
    <property type="nucleotide sequence ID" value="NC_030204.1"/>
</dbReference>